<dbReference type="CDD" id="cd05243">
    <property type="entry name" value="SDR_a5"/>
    <property type="match status" value="1"/>
</dbReference>
<sequence>MSEETIFLAGASRGVGAEIAKQLVQKSLPTIALLRSDAAQSRLEASGIQVKFGDAMQLESLHQAMVGQGVTTVISTIGGMPEDGERVDFVGNRNLIDAAVAAGAKRFILVSSIGVGESAQALPPKALEVLGGALAAKAKAEQHLSASGLIYTIVRPGGLMQEPATGNGFLTTATNISGSIHRPDVAQLVCDCLVSEKSHGQTLAALDRHKVNGERAVSEFSL</sequence>
<feature type="domain" description="NAD(P)-binding" evidence="1">
    <location>
        <begin position="10"/>
        <end position="194"/>
    </location>
</feature>
<gene>
    <name evidence="2" type="ORF">IQ266_16065</name>
</gene>
<organism evidence="2 3">
    <name type="scientific">Romeriopsis navalis LEGE 11480</name>
    <dbReference type="NCBI Taxonomy" id="2777977"/>
    <lineage>
        <taxon>Bacteria</taxon>
        <taxon>Bacillati</taxon>
        <taxon>Cyanobacteriota</taxon>
        <taxon>Cyanophyceae</taxon>
        <taxon>Leptolyngbyales</taxon>
        <taxon>Leptolyngbyaceae</taxon>
        <taxon>Romeriopsis</taxon>
        <taxon>Romeriopsis navalis</taxon>
    </lineage>
</organism>
<dbReference type="AlphaFoldDB" id="A0A928Z5G6"/>
<dbReference type="InterPro" id="IPR016040">
    <property type="entry name" value="NAD(P)-bd_dom"/>
</dbReference>
<accession>A0A928Z5G6</accession>
<name>A0A928Z5G6_9CYAN</name>
<comment type="caution">
    <text evidence="2">The sequence shown here is derived from an EMBL/GenBank/DDBJ whole genome shotgun (WGS) entry which is preliminary data.</text>
</comment>
<keyword evidence="3" id="KW-1185">Reference proteome</keyword>
<dbReference type="Pfam" id="PF13460">
    <property type="entry name" value="NAD_binding_10"/>
    <property type="match status" value="1"/>
</dbReference>
<evidence type="ECO:0000313" key="2">
    <source>
        <dbReference type="EMBL" id="MBE9031250.1"/>
    </source>
</evidence>
<dbReference type="Proteomes" id="UP000625316">
    <property type="component" value="Unassembled WGS sequence"/>
</dbReference>
<dbReference type="Gene3D" id="3.40.50.720">
    <property type="entry name" value="NAD(P)-binding Rossmann-like Domain"/>
    <property type="match status" value="1"/>
</dbReference>
<dbReference type="InterPro" id="IPR036291">
    <property type="entry name" value="NAD(P)-bd_dom_sf"/>
</dbReference>
<proteinExistence type="predicted"/>
<evidence type="ECO:0000259" key="1">
    <source>
        <dbReference type="Pfam" id="PF13460"/>
    </source>
</evidence>
<dbReference type="PANTHER" id="PTHR15020:SF45">
    <property type="entry name" value="NAD(P)-BINDING DOMAIN-CONTAINING PROTEIN"/>
    <property type="match status" value="1"/>
</dbReference>
<dbReference type="SUPFAM" id="SSF51735">
    <property type="entry name" value="NAD(P)-binding Rossmann-fold domains"/>
    <property type="match status" value="1"/>
</dbReference>
<dbReference type="EMBL" id="JADEXQ010000057">
    <property type="protein sequence ID" value="MBE9031250.1"/>
    <property type="molecule type" value="Genomic_DNA"/>
</dbReference>
<protein>
    <submittedName>
        <fullName evidence="2">SDR family oxidoreductase</fullName>
    </submittedName>
</protein>
<evidence type="ECO:0000313" key="3">
    <source>
        <dbReference type="Proteomes" id="UP000625316"/>
    </source>
</evidence>
<dbReference type="PANTHER" id="PTHR15020">
    <property type="entry name" value="FLAVIN REDUCTASE-RELATED"/>
    <property type="match status" value="1"/>
</dbReference>
<reference evidence="2" key="1">
    <citation type="submission" date="2020-10" db="EMBL/GenBank/DDBJ databases">
        <authorList>
            <person name="Castelo-Branco R."/>
            <person name="Eusebio N."/>
            <person name="Adriana R."/>
            <person name="Vieira A."/>
            <person name="Brugerolle De Fraissinette N."/>
            <person name="Rezende De Castro R."/>
            <person name="Schneider M.P."/>
            <person name="Vasconcelos V."/>
            <person name="Leao P.N."/>
        </authorList>
    </citation>
    <scope>NUCLEOTIDE SEQUENCE</scope>
    <source>
        <strain evidence="2">LEGE 11480</strain>
    </source>
</reference>